<gene>
    <name evidence="14" type="ORF">BZG36_02372</name>
</gene>
<comment type="subcellular location">
    <subcellularLocation>
        <location evidence="1 11">Cell membrane</location>
        <topology evidence="1 11">Multi-pass membrane protein</topology>
    </subcellularLocation>
</comment>
<dbReference type="EC" id="2.4.1.16" evidence="2 11"/>
<evidence type="ECO:0000256" key="9">
    <source>
        <dbReference type="ARBA" id="ARBA00023316"/>
    </source>
</evidence>
<dbReference type="InterPro" id="IPR029044">
    <property type="entry name" value="Nucleotide-diphossugar_trans"/>
</dbReference>
<feature type="transmembrane region" description="Helical" evidence="11">
    <location>
        <begin position="784"/>
        <end position="809"/>
    </location>
</feature>
<feature type="domain" description="Chitin synthase N-terminal" evidence="13">
    <location>
        <begin position="94"/>
        <end position="160"/>
    </location>
</feature>
<feature type="transmembrane region" description="Helical" evidence="11">
    <location>
        <begin position="829"/>
        <end position="851"/>
    </location>
</feature>
<dbReference type="OrthoDB" id="26569at2759"/>
<keyword evidence="15" id="KW-1185">Reference proteome</keyword>
<evidence type="ECO:0000313" key="14">
    <source>
        <dbReference type="EMBL" id="OZJ04329.1"/>
    </source>
</evidence>
<dbReference type="AlphaFoldDB" id="A0A261Y130"/>
<protein>
    <recommendedName>
        <fullName evidence="2 11">Chitin synthase</fullName>
        <ecNumber evidence="2 11">2.4.1.16</ecNumber>
    </recommendedName>
</protein>
<feature type="transmembrane region" description="Helical" evidence="11">
    <location>
        <begin position="654"/>
        <end position="673"/>
    </location>
</feature>
<reference evidence="14 15" key="1">
    <citation type="journal article" date="2017" name="Mycologia">
        <title>Bifiguratus adelaidae, gen. et sp. nov., a new member of Mucoromycotina in endophytic and soil-dwelling habitats.</title>
        <authorList>
            <person name="Torres-Cruz T.J."/>
            <person name="Billingsley Tobias T.L."/>
            <person name="Almatruk M."/>
            <person name="Hesse C."/>
            <person name="Kuske C.R."/>
            <person name="Desiro A."/>
            <person name="Benucci G.M."/>
            <person name="Bonito G."/>
            <person name="Stajich J.E."/>
            <person name="Dunlap C."/>
            <person name="Arnold A.E."/>
            <person name="Porras-Alfaro A."/>
        </authorList>
    </citation>
    <scope>NUCLEOTIDE SEQUENCE [LARGE SCALE GENOMIC DNA]</scope>
    <source>
        <strain evidence="14 15">AZ0501</strain>
    </source>
</reference>
<feature type="transmembrane region" description="Helical" evidence="11">
    <location>
        <begin position="573"/>
        <end position="591"/>
    </location>
</feature>
<dbReference type="InterPro" id="IPR013616">
    <property type="entry name" value="Chitin_synth_N"/>
</dbReference>
<dbReference type="GO" id="GO:0006031">
    <property type="term" value="P:chitin biosynthetic process"/>
    <property type="evidence" value="ECO:0007669"/>
    <property type="project" value="UniProtKB-UniRule"/>
</dbReference>
<dbReference type="EMBL" id="MVBO01000044">
    <property type="protein sequence ID" value="OZJ04329.1"/>
    <property type="molecule type" value="Genomic_DNA"/>
</dbReference>
<feature type="transmembrane region" description="Helical" evidence="11">
    <location>
        <begin position="603"/>
        <end position="628"/>
    </location>
</feature>
<dbReference type="SUPFAM" id="SSF53448">
    <property type="entry name" value="Nucleotide-diphospho-sugar transferases"/>
    <property type="match status" value="1"/>
</dbReference>
<dbReference type="Pfam" id="PF01644">
    <property type="entry name" value="Chitin_synth_1"/>
    <property type="match status" value="1"/>
</dbReference>
<keyword evidence="3 11" id="KW-1003">Cell membrane</keyword>
<organism evidence="14 15">
    <name type="scientific">Bifiguratus adelaidae</name>
    <dbReference type="NCBI Taxonomy" id="1938954"/>
    <lineage>
        <taxon>Eukaryota</taxon>
        <taxon>Fungi</taxon>
        <taxon>Fungi incertae sedis</taxon>
        <taxon>Mucoromycota</taxon>
        <taxon>Mucoromycotina</taxon>
        <taxon>Endogonomycetes</taxon>
        <taxon>Endogonales</taxon>
        <taxon>Endogonales incertae sedis</taxon>
        <taxon>Bifiguratus</taxon>
    </lineage>
</organism>
<sequence>MAYNGWGMNRLARPSGRNQYEDHGSLLMHASPMGTQPSPTAPLPSSHFRPPPRSPGYGPLTPTSPASRYGLPPGYHTPASIPPFSSPRPLGYRKTVRHIELQQGNLVFDHPVSTKLLQQVRYNQGEEFTHMRYSAITCDPAQMVACKYTVRQQLWKRRTELMIIVTVCDEEAGSFLRTINAVISNIAHLCNRSKSKTWGMDGWQKIVVCIVADGRSKINPRVLQVLGAMGCYQDGVARTQVAGKPVAGHMYEYTAQVAVDPESSRLYGVDKGSAPMQVLFLLKEQNRKKLNSHLWALRGLAPMLNPNICIMLDVGTKPGGTALYHMWKTFDRASYVGAACGEIEVDLGEGWSKLLNPMTAAQNFEFKMSYILDKPLESVFGYISALPSNFSAYRYAALKDTGPGEGPLATYFKPEEGDISDAKGVFQANMYLAEDRILAFELIAKRDVGWLTKYVRGAKAKIQVPTSAALFVAQRRRSVNGRFFAQLYSVVHYGKVLSGGLNIWRKFLLFFFTIYNFICLMYDWFCLANFYLTFFFLTNASIPITYETYTNGKIATSQIPAGVPDPFFGEGQIIFSVLRELYIMLIVILFITSLGNRPQASKVLYLIIFILFAIVSIIVIYVLIFIMFKTMPKSVAAWKAAVHILSASPAFRDIFFSLGATLILYLIMSCVYADPWHIFTCLLQYLAVLPGYVNITMVYAFCNVHDVQWGETAEKPPALGAAAVVTNKQGAQIATVEVPVKKSDINANYEEYLRDLSRPEIKAPSKRDKVTKQQDYYKLFRTNLILGWMFSNALLIIVLSSNSMMQWIATHISPVLASSAQSYNPYLTFILWSVLGFAVVRSAGSLFYLGFRLVLG</sequence>
<dbReference type="PANTHER" id="PTHR22914:SF9">
    <property type="entry name" value="CHITIN SYNTHASE 1"/>
    <property type="match status" value="1"/>
</dbReference>
<keyword evidence="4 11" id="KW-0328">Glycosyltransferase</keyword>
<keyword evidence="6 11" id="KW-0812">Transmembrane</keyword>
<dbReference type="InterPro" id="IPR004835">
    <property type="entry name" value="Chitin_synth"/>
</dbReference>
<dbReference type="GO" id="GO:0005886">
    <property type="term" value="C:plasma membrane"/>
    <property type="evidence" value="ECO:0007669"/>
    <property type="project" value="UniProtKB-SubCell"/>
</dbReference>
<feature type="transmembrane region" description="Helical" evidence="11">
    <location>
        <begin position="507"/>
        <end position="532"/>
    </location>
</feature>
<evidence type="ECO:0000256" key="12">
    <source>
        <dbReference type="SAM" id="MobiDB-lite"/>
    </source>
</evidence>
<comment type="catalytic activity">
    <reaction evidence="11">
        <text>[(1-&gt;4)-N-acetyl-beta-D-glucosaminyl](n) + UDP-N-acetyl-alpha-D-glucosamine = [(1-&gt;4)-N-acetyl-beta-D-glucosaminyl](n+1) + UDP + H(+)</text>
        <dbReference type="Rhea" id="RHEA:16637"/>
        <dbReference type="Rhea" id="RHEA-COMP:9593"/>
        <dbReference type="Rhea" id="RHEA-COMP:9595"/>
        <dbReference type="ChEBI" id="CHEBI:15378"/>
        <dbReference type="ChEBI" id="CHEBI:17029"/>
        <dbReference type="ChEBI" id="CHEBI:57705"/>
        <dbReference type="ChEBI" id="CHEBI:58223"/>
        <dbReference type="EC" id="2.4.1.16"/>
    </reaction>
</comment>
<evidence type="ECO:0000256" key="2">
    <source>
        <dbReference type="ARBA" id="ARBA00012543"/>
    </source>
</evidence>
<keyword evidence="7 11" id="KW-1133">Transmembrane helix</keyword>
<evidence type="ECO:0000256" key="1">
    <source>
        <dbReference type="ARBA" id="ARBA00004651"/>
    </source>
</evidence>
<evidence type="ECO:0000256" key="3">
    <source>
        <dbReference type="ARBA" id="ARBA00022475"/>
    </source>
</evidence>
<evidence type="ECO:0000259" key="13">
    <source>
        <dbReference type="Pfam" id="PF08407"/>
    </source>
</evidence>
<feature type="region of interest" description="Disordered" evidence="12">
    <location>
        <begin position="1"/>
        <end position="86"/>
    </location>
</feature>
<evidence type="ECO:0000256" key="7">
    <source>
        <dbReference type="ARBA" id="ARBA00022989"/>
    </source>
</evidence>
<dbReference type="GO" id="GO:0030428">
    <property type="term" value="C:cell septum"/>
    <property type="evidence" value="ECO:0007669"/>
    <property type="project" value="TreeGrafter"/>
</dbReference>
<evidence type="ECO:0000256" key="8">
    <source>
        <dbReference type="ARBA" id="ARBA00023136"/>
    </source>
</evidence>
<comment type="function">
    <text evidence="10 11">Polymerizes chitin, a structural polymer of the cell wall and septum, by transferring the sugar moiety of UDP-GlcNAc to the non-reducing end of the growing chitin polymer.</text>
</comment>
<evidence type="ECO:0000256" key="10">
    <source>
        <dbReference type="ARBA" id="ARBA00024009"/>
    </source>
</evidence>
<evidence type="ECO:0000313" key="15">
    <source>
        <dbReference type="Proteomes" id="UP000242875"/>
    </source>
</evidence>
<accession>A0A261Y130</accession>
<keyword evidence="8 11" id="KW-0472">Membrane</keyword>
<dbReference type="Pfam" id="PF08407">
    <property type="entry name" value="Chitin_synth_1N"/>
    <property type="match status" value="1"/>
</dbReference>
<keyword evidence="5 11" id="KW-0808">Transferase</keyword>
<evidence type="ECO:0000256" key="6">
    <source>
        <dbReference type="ARBA" id="ARBA00022692"/>
    </source>
</evidence>
<dbReference type="GO" id="GO:0071555">
    <property type="term" value="P:cell wall organization"/>
    <property type="evidence" value="ECO:0007669"/>
    <property type="project" value="UniProtKB-KW"/>
</dbReference>
<evidence type="ECO:0000256" key="4">
    <source>
        <dbReference type="ARBA" id="ARBA00022676"/>
    </source>
</evidence>
<dbReference type="Proteomes" id="UP000242875">
    <property type="component" value="Unassembled WGS sequence"/>
</dbReference>
<evidence type="ECO:0000256" key="11">
    <source>
        <dbReference type="RuleBase" id="RU366040"/>
    </source>
</evidence>
<proteinExistence type="inferred from homology"/>
<evidence type="ECO:0000256" key="5">
    <source>
        <dbReference type="ARBA" id="ARBA00022679"/>
    </source>
</evidence>
<dbReference type="PANTHER" id="PTHR22914">
    <property type="entry name" value="CHITIN SYNTHASE"/>
    <property type="match status" value="1"/>
</dbReference>
<comment type="caution">
    <text evidence="14">The sequence shown here is derived from an EMBL/GenBank/DDBJ whole genome shotgun (WGS) entry which is preliminary data.</text>
</comment>
<comment type="similarity">
    <text evidence="11">Belongs to the chitin synthase family.</text>
</comment>
<name>A0A261Y130_9FUNG</name>
<dbReference type="GO" id="GO:0004100">
    <property type="term" value="F:chitin synthase activity"/>
    <property type="evidence" value="ECO:0007669"/>
    <property type="project" value="UniProtKB-UniRule"/>
</dbReference>
<keyword evidence="9 11" id="KW-0961">Cell wall biogenesis/degradation</keyword>